<name>A0ABY6FNU6_9MICC</name>
<accession>A0ABY6FNU6</accession>
<evidence type="ECO:0008006" key="3">
    <source>
        <dbReference type="Google" id="ProtNLM"/>
    </source>
</evidence>
<dbReference type="Proteomes" id="UP001063368">
    <property type="component" value="Chromosome"/>
</dbReference>
<dbReference type="RefSeq" id="WP_263126922.1">
    <property type="nucleotide sequence ID" value="NZ_CP106856.1"/>
</dbReference>
<sequence length="213" mass="22868">MSLPCPDHGAIPQVTSTGGAVFQAGQVFTLPELQGMCRDGLLTRVYGDTFLRWDVRVSPLARALAAQHSLPEQVRGRYAFGWMSAAWIFGCADSPGRLALLADSRRRSTALPPFSGAVLHEVALGPADRVLLGSVPVTHPLRTAYDVALHFPLEQSVPVLLAMARDAELNCPPSYLLTLLRSGYRIPGTRRALKAVAQVAAELEGESGSAARR</sequence>
<evidence type="ECO:0000313" key="2">
    <source>
        <dbReference type="Proteomes" id="UP001063368"/>
    </source>
</evidence>
<evidence type="ECO:0000313" key="1">
    <source>
        <dbReference type="EMBL" id="UYB34812.1"/>
    </source>
</evidence>
<proteinExistence type="predicted"/>
<organism evidence="1 2">
    <name type="scientific">Arthrobacter koreensis</name>
    <dbReference type="NCBI Taxonomy" id="199136"/>
    <lineage>
        <taxon>Bacteria</taxon>
        <taxon>Bacillati</taxon>
        <taxon>Actinomycetota</taxon>
        <taxon>Actinomycetes</taxon>
        <taxon>Micrococcales</taxon>
        <taxon>Micrococcaceae</taxon>
        <taxon>Arthrobacter</taxon>
    </lineage>
</organism>
<keyword evidence="2" id="KW-1185">Reference proteome</keyword>
<gene>
    <name evidence="1" type="ORF">N9A08_09080</name>
</gene>
<reference evidence="1" key="1">
    <citation type="submission" date="2022-09" db="EMBL/GenBank/DDBJ databases">
        <authorList>
            <person name="Li D."/>
            <person name="Cheng J."/>
            <person name="Li Y."/>
        </authorList>
    </citation>
    <scope>NUCLEOTIDE SEQUENCE</scope>
    <source>
        <strain evidence="1">DL</strain>
    </source>
</reference>
<dbReference type="EMBL" id="CP106856">
    <property type="protein sequence ID" value="UYB34812.1"/>
    <property type="molecule type" value="Genomic_DNA"/>
</dbReference>
<protein>
    <recommendedName>
        <fullName evidence="3">AbiEi antitoxin C-terminal domain-containing protein</fullName>
    </recommendedName>
</protein>